<dbReference type="Gene3D" id="3.30.1370.10">
    <property type="entry name" value="K Homology domain, type 1"/>
    <property type="match status" value="1"/>
</dbReference>
<dbReference type="SUPFAM" id="SSF54791">
    <property type="entry name" value="Eukaryotic type KH-domain (KH-domain type I)"/>
    <property type="match status" value="1"/>
</dbReference>
<dbReference type="Pfam" id="PF00013">
    <property type="entry name" value="KH_1"/>
    <property type="match status" value="1"/>
</dbReference>
<feature type="domain" description="C3H1-type" evidence="8">
    <location>
        <begin position="71"/>
        <end position="99"/>
    </location>
</feature>
<reference evidence="11" key="1">
    <citation type="submission" date="2021-01" db="EMBL/GenBank/DDBJ databases">
        <authorList>
            <person name="Corre E."/>
            <person name="Pelletier E."/>
            <person name="Niang G."/>
            <person name="Scheremetjew M."/>
            <person name="Finn R."/>
            <person name="Kale V."/>
            <person name="Holt S."/>
            <person name="Cochrane G."/>
            <person name="Meng A."/>
            <person name="Brown T."/>
            <person name="Cohen L."/>
        </authorList>
    </citation>
    <scope>NUCLEOTIDE SEQUENCE</scope>
    <source>
        <strain evidence="11">CCMP1510</strain>
    </source>
</reference>
<dbReference type="InterPro" id="IPR013087">
    <property type="entry name" value="Znf_C2H2_type"/>
</dbReference>
<evidence type="ECO:0000256" key="7">
    <source>
        <dbReference type="SAM" id="MobiDB-lite"/>
    </source>
</evidence>
<dbReference type="InterPro" id="IPR000571">
    <property type="entry name" value="Znf_CCCH"/>
</dbReference>
<keyword evidence="3 6" id="KW-0863">Zinc-finger</keyword>
<dbReference type="InterPro" id="IPR004088">
    <property type="entry name" value="KH_dom_type_1"/>
</dbReference>
<feature type="domain" description="C2H2-type" evidence="9">
    <location>
        <begin position="215"/>
        <end position="243"/>
    </location>
</feature>
<dbReference type="PROSITE" id="PS50103">
    <property type="entry name" value="ZF_C3H1"/>
    <property type="match status" value="2"/>
</dbReference>
<evidence type="ECO:0000313" key="11">
    <source>
        <dbReference type="EMBL" id="CAE0368328.1"/>
    </source>
</evidence>
<protein>
    <recommendedName>
        <fullName evidence="12">C3H1-type domain-containing protein</fullName>
    </recommendedName>
</protein>
<gene>
    <name evidence="10" type="ORF">ALAG00032_LOCUS9090</name>
    <name evidence="11" type="ORF">ALAG00032_LOCUS9091</name>
</gene>
<keyword evidence="5" id="KW-0694">RNA-binding</keyword>
<dbReference type="AlphaFoldDB" id="A0A6S8CTG0"/>
<dbReference type="Pfam" id="PF18044">
    <property type="entry name" value="zf-CCCH_4"/>
    <property type="match status" value="1"/>
</dbReference>
<dbReference type="PROSITE" id="PS00028">
    <property type="entry name" value="ZINC_FINGER_C2H2_1"/>
    <property type="match status" value="1"/>
</dbReference>
<dbReference type="InterPro" id="IPR004087">
    <property type="entry name" value="KH_dom"/>
</dbReference>
<dbReference type="SMART" id="SM00356">
    <property type="entry name" value="ZnF_C3H1"/>
    <property type="match status" value="2"/>
</dbReference>
<dbReference type="CDD" id="cd00105">
    <property type="entry name" value="KH-I"/>
    <property type="match status" value="1"/>
</dbReference>
<accession>A0A6S8CTG0</accession>
<evidence type="ECO:0008006" key="12">
    <source>
        <dbReference type="Google" id="ProtNLM"/>
    </source>
</evidence>
<dbReference type="Gene3D" id="4.10.1000.10">
    <property type="entry name" value="Zinc finger, CCCH-type"/>
    <property type="match status" value="1"/>
</dbReference>
<feature type="zinc finger region" description="C3H1-type" evidence="6">
    <location>
        <begin position="44"/>
        <end position="68"/>
    </location>
</feature>
<dbReference type="GO" id="GO:0003723">
    <property type="term" value="F:RNA binding"/>
    <property type="evidence" value="ECO:0007669"/>
    <property type="project" value="UniProtKB-UniRule"/>
</dbReference>
<feature type="compositionally biased region" description="Basic and acidic residues" evidence="7">
    <location>
        <begin position="174"/>
        <end position="191"/>
    </location>
</feature>
<feature type="region of interest" description="Disordered" evidence="7">
    <location>
        <begin position="165"/>
        <end position="202"/>
    </location>
</feature>
<evidence type="ECO:0000256" key="2">
    <source>
        <dbReference type="ARBA" id="ARBA00022737"/>
    </source>
</evidence>
<evidence type="ECO:0000259" key="8">
    <source>
        <dbReference type="PROSITE" id="PS50103"/>
    </source>
</evidence>
<dbReference type="EMBL" id="HBIJ01013410">
    <property type="protein sequence ID" value="CAE0368327.1"/>
    <property type="molecule type" value="Transcribed_RNA"/>
</dbReference>
<evidence type="ECO:0000256" key="3">
    <source>
        <dbReference type="ARBA" id="ARBA00022771"/>
    </source>
</evidence>
<evidence type="ECO:0000256" key="1">
    <source>
        <dbReference type="ARBA" id="ARBA00022723"/>
    </source>
</evidence>
<feature type="domain" description="C3H1-type" evidence="8">
    <location>
        <begin position="44"/>
        <end position="68"/>
    </location>
</feature>
<evidence type="ECO:0000256" key="4">
    <source>
        <dbReference type="ARBA" id="ARBA00022833"/>
    </source>
</evidence>
<keyword evidence="1 6" id="KW-0479">Metal-binding</keyword>
<dbReference type="InterPro" id="IPR041367">
    <property type="entry name" value="Znf-CCCH_4"/>
</dbReference>
<evidence type="ECO:0000313" key="10">
    <source>
        <dbReference type="EMBL" id="CAE0368327.1"/>
    </source>
</evidence>
<feature type="compositionally biased region" description="Pro residues" evidence="7">
    <location>
        <begin position="245"/>
        <end position="270"/>
    </location>
</feature>
<dbReference type="InterPro" id="IPR036855">
    <property type="entry name" value="Znf_CCCH_sf"/>
</dbReference>
<dbReference type="PROSITE" id="PS50084">
    <property type="entry name" value="KH_TYPE_1"/>
    <property type="match status" value="1"/>
</dbReference>
<evidence type="ECO:0000256" key="5">
    <source>
        <dbReference type="PROSITE-ProRule" id="PRU00117"/>
    </source>
</evidence>
<keyword evidence="2" id="KW-0677">Repeat</keyword>
<evidence type="ECO:0000259" key="9">
    <source>
        <dbReference type="PROSITE" id="PS50157"/>
    </source>
</evidence>
<evidence type="ECO:0000256" key="6">
    <source>
        <dbReference type="PROSITE-ProRule" id="PRU00723"/>
    </source>
</evidence>
<dbReference type="InterPro" id="IPR036612">
    <property type="entry name" value="KH_dom_type_1_sf"/>
</dbReference>
<dbReference type="SMART" id="SM00322">
    <property type="entry name" value="KH"/>
    <property type="match status" value="1"/>
</dbReference>
<dbReference type="SUPFAM" id="SSF90229">
    <property type="entry name" value="CCCH zinc finger"/>
    <property type="match status" value="2"/>
</dbReference>
<organism evidence="11">
    <name type="scientific">Aureoumbra lagunensis</name>
    <dbReference type="NCBI Taxonomy" id="44058"/>
    <lineage>
        <taxon>Eukaryota</taxon>
        <taxon>Sar</taxon>
        <taxon>Stramenopiles</taxon>
        <taxon>Ochrophyta</taxon>
        <taxon>Pelagophyceae</taxon>
        <taxon>Pelagomonadales</taxon>
        <taxon>Aureoumbra</taxon>
    </lineage>
</organism>
<feature type="zinc finger region" description="C3H1-type" evidence="6">
    <location>
        <begin position="71"/>
        <end position="99"/>
    </location>
</feature>
<dbReference type="PANTHER" id="PTHR10288">
    <property type="entry name" value="KH DOMAIN CONTAINING RNA BINDING PROTEIN"/>
    <property type="match status" value="1"/>
</dbReference>
<proteinExistence type="predicted"/>
<dbReference type="PROSITE" id="PS50157">
    <property type="entry name" value="ZINC_FINGER_C2H2_2"/>
    <property type="match status" value="1"/>
</dbReference>
<keyword evidence="4 6" id="KW-0862">Zinc</keyword>
<name>A0A6S8CTG0_9STRA</name>
<sequence>MLLSQLPSQERGMLNHPGFFAAPPPSQDLSVGNDGQQISADPTKRAVVGCAFFQRGLCMRGNNCEYSHQAWAKPQPCKFYTMGTGCTRGANCRFAHVEQQTKLWRCDNESMGVLIGHGGASINAIRSESGATVRQYTNDDTNTTFIISGELNSVNKAVHLLDAQKSKSHRLKYNKRDRDDAHHQQEEQHQESKRRRSNNDRTVNAVAKIAQGKTIRCTVCSKLFKTAHDMLNHFGAKHQYNAPPLQNPQPVPLPPPPPRILHPILPPPLSYPDHSDDDSSLGRNYNGYTDDQVQALLEQGVKPWDDDADQVLNVLYGHDDDY</sequence>
<dbReference type="EMBL" id="HBIJ01013411">
    <property type="protein sequence ID" value="CAE0368328.1"/>
    <property type="molecule type" value="Transcribed_RNA"/>
</dbReference>
<dbReference type="GO" id="GO:0008270">
    <property type="term" value="F:zinc ion binding"/>
    <property type="evidence" value="ECO:0007669"/>
    <property type="project" value="UniProtKB-KW"/>
</dbReference>
<feature type="region of interest" description="Disordered" evidence="7">
    <location>
        <begin position="238"/>
        <end position="287"/>
    </location>
</feature>